<evidence type="ECO:0008006" key="4">
    <source>
        <dbReference type="Google" id="ProtNLM"/>
    </source>
</evidence>
<feature type="signal peptide" evidence="1">
    <location>
        <begin position="1"/>
        <end position="21"/>
    </location>
</feature>
<name>A0ABV1RT51_9BACT</name>
<evidence type="ECO:0000256" key="1">
    <source>
        <dbReference type="SAM" id="SignalP"/>
    </source>
</evidence>
<sequence>MKFEFVAIFLVLMLLSSCSQSIEYDNIQNKDGLYFDKSTGKFLDGKFESVTLRPYSRETVIKQEFKNGLPTGEWEEWNGDELIHHGEYIQENDLAIRIKKMTNSKRVNLNLWKEADFAMLSIELVQPAHADSSTLEKVAIVTEKEFKDKYVFSTIIFDSINNSTTERRIFEYEIR</sequence>
<evidence type="ECO:0000313" key="2">
    <source>
        <dbReference type="EMBL" id="MER2997553.1"/>
    </source>
</evidence>
<feature type="chain" id="PRO_5045453638" description="Lipoprotein" evidence="1">
    <location>
        <begin position="22"/>
        <end position="175"/>
    </location>
</feature>
<organism evidence="2 3">
    <name type="scientific">Pontibacter populi</name>
    <dbReference type="NCBI Taxonomy" id="890055"/>
    <lineage>
        <taxon>Bacteria</taxon>
        <taxon>Pseudomonadati</taxon>
        <taxon>Bacteroidota</taxon>
        <taxon>Cytophagia</taxon>
        <taxon>Cytophagales</taxon>
        <taxon>Hymenobacteraceae</taxon>
        <taxon>Pontibacter</taxon>
    </lineage>
</organism>
<comment type="caution">
    <text evidence="2">The sequence shown here is derived from an EMBL/GenBank/DDBJ whole genome shotgun (WGS) entry which is preliminary data.</text>
</comment>
<dbReference type="RefSeq" id="WP_350411954.1">
    <property type="nucleotide sequence ID" value="NZ_JBEOKT010000006.1"/>
</dbReference>
<dbReference type="EMBL" id="JBEOKT010000006">
    <property type="protein sequence ID" value="MER2997553.1"/>
    <property type="molecule type" value="Genomic_DNA"/>
</dbReference>
<evidence type="ECO:0000313" key="3">
    <source>
        <dbReference type="Proteomes" id="UP001476807"/>
    </source>
</evidence>
<dbReference type="Proteomes" id="UP001476807">
    <property type="component" value="Unassembled WGS sequence"/>
</dbReference>
<keyword evidence="1" id="KW-0732">Signal</keyword>
<gene>
    <name evidence="2" type="ORF">ABS362_08340</name>
</gene>
<protein>
    <recommendedName>
        <fullName evidence="4">Lipoprotein</fullName>
    </recommendedName>
</protein>
<reference evidence="2 3" key="1">
    <citation type="submission" date="2024-06" db="EMBL/GenBank/DDBJ databases">
        <title>Pontibacter populi HYL7-15.</title>
        <authorList>
            <person name="Kim M.K."/>
        </authorList>
    </citation>
    <scope>NUCLEOTIDE SEQUENCE [LARGE SCALE GENOMIC DNA]</scope>
    <source>
        <strain evidence="2 3">HYL7-15</strain>
    </source>
</reference>
<dbReference type="PROSITE" id="PS51257">
    <property type="entry name" value="PROKAR_LIPOPROTEIN"/>
    <property type="match status" value="1"/>
</dbReference>
<proteinExistence type="predicted"/>
<keyword evidence="3" id="KW-1185">Reference proteome</keyword>
<accession>A0ABV1RT51</accession>